<proteinExistence type="predicted"/>
<accession>A0AAD4QRX6</accession>
<keyword evidence="1" id="KW-0175">Coiled coil</keyword>
<sequence>MRKKENACLSSVIWNDDGMLALFYFVSFQLHFNEYDKGHNSKKAPSNTFYGIVNSLFHTPKYELTLKSIKSWAKNVDQEKIDVSNVDDLLKKLEESDGEIKKIDAEIATENQEPVGSTKADQ</sequence>
<name>A0AAD4QRX6_9BILA</name>
<dbReference type="EMBL" id="JAKKPZ010000540">
    <property type="protein sequence ID" value="KAI1694196.1"/>
    <property type="molecule type" value="Genomic_DNA"/>
</dbReference>
<reference evidence="2" key="1">
    <citation type="submission" date="2022-01" db="EMBL/GenBank/DDBJ databases">
        <title>Genome Sequence Resource for Two Populations of Ditylenchus destructor, the Migratory Endoparasitic Phytonematode.</title>
        <authorList>
            <person name="Zhang H."/>
            <person name="Lin R."/>
            <person name="Xie B."/>
        </authorList>
    </citation>
    <scope>NUCLEOTIDE SEQUENCE</scope>
    <source>
        <strain evidence="2">BazhouSP</strain>
    </source>
</reference>
<gene>
    <name evidence="2" type="ORF">DdX_20249</name>
</gene>
<protein>
    <submittedName>
        <fullName evidence="2">Uncharacterized protein</fullName>
    </submittedName>
</protein>
<keyword evidence="3" id="KW-1185">Reference proteome</keyword>
<feature type="coiled-coil region" evidence="1">
    <location>
        <begin position="76"/>
        <end position="113"/>
    </location>
</feature>
<comment type="caution">
    <text evidence="2">The sequence shown here is derived from an EMBL/GenBank/DDBJ whole genome shotgun (WGS) entry which is preliminary data.</text>
</comment>
<organism evidence="2 3">
    <name type="scientific">Ditylenchus destructor</name>
    <dbReference type="NCBI Taxonomy" id="166010"/>
    <lineage>
        <taxon>Eukaryota</taxon>
        <taxon>Metazoa</taxon>
        <taxon>Ecdysozoa</taxon>
        <taxon>Nematoda</taxon>
        <taxon>Chromadorea</taxon>
        <taxon>Rhabditida</taxon>
        <taxon>Tylenchina</taxon>
        <taxon>Tylenchomorpha</taxon>
        <taxon>Sphaerularioidea</taxon>
        <taxon>Anguinidae</taxon>
        <taxon>Anguininae</taxon>
        <taxon>Ditylenchus</taxon>
    </lineage>
</organism>
<dbReference type="AlphaFoldDB" id="A0AAD4QRX6"/>
<evidence type="ECO:0000313" key="3">
    <source>
        <dbReference type="Proteomes" id="UP001201812"/>
    </source>
</evidence>
<evidence type="ECO:0000256" key="1">
    <source>
        <dbReference type="SAM" id="Coils"/>
    </source>
</evidence>
<dbReference type="Proteomes" id="UP001201812">
    <property type="component" value="Unassembled WGS sequence"/>
</dbReference>
<evidence type="ECO:0000313" key="2">
    <source>
        <dbReference type="EMBL" id="KAI1694196.1"/>
    </source>
</evidence>